<name>A0A5B9QVV4_9BACT</name>
<proteinExistence type="predicted"/>
<evidence type="ECO:0000313" key="3">
    <source>
        <dbReference type="EMBL" id="QEG43177.1"/>
    </source>
</evidence>
<feature type="domain" description="GFO/IDH/MocA-like oxidoreductase" evidence="2">
    <location>
        <begin position="135"/>
        <end position="256"/>
    </location>
</feature>
<feature type="domain" description="Gfo/Idh/MocA-like oxidoreductase N-terminal" evidence="1">
    <location>
        <begin position="6"/>
        <end position="125"/>
    </location>
</feature>
<sequence length="352" mass="38860">MNNTSLRFGLIGFGAWGKHHADAIRKTEDVELAAIAARSEASAAAAKEAFPNAAVFTDYRKMIETMDLDLVDVVVPSHLHHEMGTAVLESGAHLLLEKPMGVSVSECDDLVRLAKEKNLHLAVGHEFRLSSLWGKVKSLIDEGYVGDPQYALVELSRNPYRQGSDGWRYDIDRVGNWILEEPIHFFDLARWYLGGRGEPQSVVASANSRQPDHPELQDNFSALVNFHGGAYAVVSQTLSAFEHHQTVKVTGTKGALWASWSGALDRTRHPTFALRGFNGEAVEDISVGKVTGELFELEDQIQMLADVLKHDQPIACNADDGRWSVLLCLAAQESVDTQSIVRIDEFAERASR</sequence>
<protein>
    <submittedName>
        <fullName evidence="3">Putative oxidoreductase YvaA</fullName>
        <ecNumber evidence="3">1.-.-.-</ecNumber>
    </submittedName>
</protein>
<dbReference type="SUPFAM" id="SSF55347">
    <property type="entry name" value="Glyceraldehyde-3-phosphate dehydrogenase-like, C-terminal domain"/>
    <property type="match status" value="1"/>
</dbReference>
<dbReference type="OrthoDB" id="9815825at2"/>
<dbReference type="Gene3D" id="3.40.50.720">
    <property type="entry name" value="NAD(P)-binding Rossmann-like Domain"/>
    <property type="match status" value="1"/>
</dbReference>
<dbReference type="GO" id="GO:0016491">
    <property type="term" value="F:oxidoreductase activity"/>
    <property type="evidence" value="ECO:0007669"/>
    <property type="project" value="UniProtKB-KW"/>
</dbReference>
<dbReference type="Pfam" id="PF22725">
    <property type="entry name" value="GFO_IDH_MocA_C3"/>
    <property type="match status" value="1"/>
</dbReference>
<dbReference type="KEGG" id="rul:UC8_52220"/>
<dbReference type="PANTHER" id="PTHR43377">
    <property type="entry name" value="BILIVERDIN REDUCTASE A"/>
    <property type="match status" value="1"/>
</dbReference>
<keyword evidence="3" id="KW-0560">Oxidoreductase</keyword>
<dbReference type="SUPFAM" id="SSF51735">
    <property type="entry name" value="NAD(P)-binding Rossmann-fold domains"/>
    <property type="match status" value="1"/>
</dbReference>
<dbReference type="InterPro" id="IPR036291">
    <property type="entry name" value="NAD(P)-bd_dom_sf"/>
</dbReference>
<dbReference type="GO" id="GO:0000166">
    <property type="term" value="F:nucleotide binding"/>
    <property type="evidence" value="ECO:0007669"/>
    <property type="project" value="InterPro"/>
</dbReference>
<dbReference type="PANTHER" id="PTHR43377:SF1">
    <property type="entry name" value="BILIVERDIN REDUCTASE A"/>
    <property type="match status" value="1"/>
</dbReference>
<evidence type="ECO:0000313" key="4">
    <source>
        <dbReference type="Proteomes" id="UP000325286"/>
    </source>
</evidence>
<keyword evidence="4" id="KW-1185">Reference proteome</keyword>
<evidence type="ECO:0000259" key="2">
    <source>
        <dbReference type="Pfam" id="PF22725"/>
    </source>
</evidence>
<gene>
    <name evidence="3" type="primary">yvaA</name>
    <name evidence="3" type="ORF">UC8_52220</name>
</gene>
<dbReference type="InterPro" id="IPR051450">
    <property type="entry name" value="Gfo/Idh/MocA_Oxidoreductases"/>
</dbReference>
<dbReference type="InterPro" id="IPR000683">
    <property type="entry name" value="Gfo/Idh/MocA-like_OxRdtase_N"/>
</dbReference>
<accession>A0A5B9QVV4</accession>
<dbReference type="EC" id="1.-.-.-" evidence="3"/>
<dbReference type="Pfam" id="PF01408">
    <property type="entry name" value="GFO_IDH_MocA"/>
    <property type="match status" value="1"/>
</dbReference>
<organism evidence="3 4">
    <name type="scientific">Roseimaritima ulvae</name>
    <dbReference type="NCBI Taxonomy" id="980254"/>
    <lineage>
        <taxon>Bacteria</taxon>
        <taxon>Pseudomonadati</taxon>
        <taxon>Planctomycetota</taxon>
        <taxon>Planctomycetia</taxon>
        <taxon>Pirellulales</taxon>
        <taxon>Pirellulaceae</taxon>
        <taxon>Roseimaritima</taxon>
    </lineage>
</organism>
<dbReference type="InterPro" id="IPR055170">
    <property type="entry name" value="GFO_IDH_MocA-like_dom"/>
</dbReference>
<dbReference type="AlphaFoldDB" id="A0A5B9QVV4"/>
<dbReference type="Proteomes" id="UP000325286">
    <property type="component" value="Chromosome"/>
</dbReference>
<dbReference type="RefSeq" id="WP_068139098.1">
    <property type="nucleotide sequence ID" value="NZ_CP042914.1"/>
</dbReference>
<dbReference type="Gene3D" id="3.30.360.10">
    <property type="entry name" value="Dihydrodipicolinate Reductase, domain 2"/>
    <property type="match status" value="1"/>
</dbReference>
<evidence type="ECO:0000259" key="1">
    <source>
        <dbReference type="Pfam" id="PF01408"/>
    </source>
</evidence>
<reference evidence="3 4" key="1">
    <citation type="submission" date="2019-08" db="EMBL/GenBank/DDBJ databases">
        <title>Deep-cultivation of Planctomycetes and their phenomic and genomic characterization uncovers novel biology.</title>
        <authorList>
            <person name="Wiegand S."/>
            <person name="Jogler M."/>
            <person name="Boedeker C."/>
            <person name="Pinto D."/>
            <person name="Vollmers J."/>
            <person name="Rivas-Marin E."/>
            <person name="Kohn T."/>
            <person name="Peeters S.H."/>
            <person name="Heuer A."/>
            <person name="Rast P."/>
            <person name="Oberbeckmann S."/>
            <person name="Bunk B."/>
            <person name="Jeske O."/>
            <person name="Meyerdierks A."/>
            <person name="Storesund J.E."/>
            <person name="Kallscheuer N."/>
            <person name="Luecker S."/>
            <person name="Lage O.M."/>
            <person name="Pohl T."/>
            <person name="Merkel B.J."/>
            <person name="Hornburger P."/>
            <person name="Mueller R.-W."/>
            <person name="Bruemmer F."/>
            <person name="Labrenz M."/>
            <person name="Spormann A.M."/>
            <person name="Op den Camp H."/>
            <person name="Overmann J."/>
            <person name="Amann R."/>
            <person name="Jetten M.S.M."/>
            <person name="Mascher T."/>
            <person name="Medema M.H."/>
            <person name="Devos D.P."/>
            <person name="Kaster A.-K."/>
            <person name="Ovreas L."/>
            <person name="Rohde M."/>
            <person name="Galperin M.Y."/>
            <person name="Jogler C."/>
        </authorList>
    </citation>
    <scope>NUCLEOTIDE SEQUENCE [LARGE SCALE GENOMIC DNA]</scope>
    <source>
        <strain evidence="3 4">UC8</strain>
    </source>
</reference>
<dbReference type="EMBL" id="CP042914">
    <property type="protein sequence ID" value="QEG43177.1"/>
    <property type="molecule type" value="Genomic_DNA"/>
</dbReference>